<evidence type="ECO:0000313" key="2">
    <source>
        <dbReference type="Proteomes" id="UP000823634"/>
    </source>
</evidence>
<protein>
    <submittedName>
        <fullName evidence="1">Uncharacterized protein</fullName>
    </submittedName>
</protein>
<proteinExistence type="predicted"/>
<accession>A0A9D9DFE1</accession>
<reference evidence="1" key="2">
    <citation type="journal article" date="2021" name="PeerJ">
        <title>Extensive microbial diversity within the chicken gut microbiome revealed by metagenomics and culture.</title>
        <authorList>
            <person name="Gilroy R."/>
            <person name="Ravi A."/>
            <person name="Getino M."/>
            <person name="Pursley I."/>
            <person name="Horton D.L."/>
            <person name="Alikhan N.F."/>
            <person name="Baker D."/>
            <person name="Gharbi K."/>
            <person name="Hall N."/>
            <person name="Watson M."/>
            <person name="Adriaenssens E.M."/>
            <person name="Foster-Nyarko E."/>
            <person name="Jarju S."/>
            <person name="Secka A."/>
            <person name="Antonio M."/>
            <person name="Oren A."/>
            <person name="Chaudhuri R.R."/>
            <person name="La Ragione R."/>
            <person name="Hildebrand F."/>
            <person name="Pallen M.J."/>
        </authorList>
    </citation>
    <scope>NUCLEOTIDE SEQUENCE</scope>
    <source>
        <strain evidence="1">17113</strain>
    </source>
</reference>
<name>A0A9D9DFE1_9FIRM</name>
<dbReference type="Proteomes" id="UP000823634">
    <property type="component" value="Unassembled WGS sequence"/>
</dbReference>
<evidence type="ECO:0000313" key="1">
    <source>
        <dbReference type="EMBL" id="MBO8426587.1"/>
    </source>
</evidence>
<gene>
    <name evidence="1" type="ORF">IAC61_04625</name>
</gene>
<dbReference type="AlphaFoldDB" id="A0A9D9DFE1"/>
<dbReference type="EMBL" id="JADINA010000029">
    <property type="protein sequence ID" value="MBO8426587.1"/>
    <property type="molecule type" value="Genomic_DNA"/>
</dbReference>
<reference evidence="1" key="1">
    <citation type="submission" date="2020-10" db="EMBL/GenBank/DDBJ databases">
        <authorList>
            <person name="Gilroy R."/>
        </authorList>
    </citation>
    <scope>NUCLEOTIDE SEQUENCE</scope>
    <source>
        <strain evidence="1">17113</strain>
    </source>
</reference>
<comment type="caution">
    <text evidence="1">The sequence shown here is derived from an EMBL/GenBank/DDBJ whole genome shotgun (WGS) entry which is preliminary data.</text>
</comment>
<sequence>MAYKFGMMLSLMFLVFSFLIGGDIMCISSIRSSLDNLSLTVAYRLSRDGYLSDQLMRVISSANCYLGFITDESPAYGDTVIYTLCRDFVPLIIADDTMVITVKGTAVVGYIV</sequence>
<organism evidence="1 2">
    <name type="scientific">Candidatus Alloenteromonas pullistercoris</name>
    <dbReference type="NCBI Taxonomy" id="2840785"/>
    <lineage>
        <taxon>Bacteria</taxon>
        <taxon>Bacillati</taxon>
        <taxon>Bacillota</taxon>
        <taxon>Bacillota incertae sedis</taxon>
        <taxon>Candidatus Alloenteromonas</taxon>
    </lineage>
</organism>